<keyword evidence="10" id="KW-0408">Iron</keyword>
<comment type="similarity">
    <text evidence="2">Belongs to the cytochrome ubiquinol oxidase subunit 2 family.</text>
</comment>
<keyword evidence="4" id="KW-1003">Cell membrane</keyword>
<evidence type="ECO:0000313" key="14">
    <source>
        <dbReference type="Proteomes" id="UP001241603"/>
    </source>
</evidence>
<dbReference type="PIRSF" id="PIRSF000267">
    <property type="entry name" value="Cyt_oxidse_sub2"/>
    <property type="match status" value="1"/>
</dbReference>
<name>A0ABU0H110_9HYPH</name>
<keyword evidence="11 12" id="KW-0472">Membrane</keyword>
<dbReference type="RefSeq" id="WP_370877063.1">
    <property type="nucleotide sequence ID" value="NZ_JAPKNG010000001.1"/>
</dbReference>
<evidence type="ECO:0000256" key="8">
    <source>
        <dbReference type="ARBA" id="ARBA00022982"/>
    </source>
</evidence>
<gene>
    <name evidence="13" type="ORF">QO014_000365</name>
</gene>
<evidence type="ECO:0000256" key="2">
    <source>
        <dbReference type="ARBA" id="ARBA00007543"/>
    </source>
</evidence>
<comment type="subcellular location">
    <subcellularLocation>
        <location evidence="1">Cell membrane</location>
        <topology evidence="1">Multi-pass membrane protein</topology>
    </subcellularLocation>
</comment>
<evidence type="ECO:0000256" key="6">
    <source>
        <dbReference type="ARBA" id="ARBA00022692"/>
    </source>
</evidence>
<evidence type="ECO:0000256" key="9">
    <source>
        <dbReference type="ARBA" id="ARBA00022989"/>
    </source>
</evidence>
<feature type="transmembrane region" description="Helical" evidence="12">
    <location>
        <begin position="339"/>
        <end position="363"/>
    </location>
</feature>
<feature type="transmembrane region" description="Helical" evidence="12">
    <location>
        <begin position="122"/>
        <end position="145"/>
    </location>
</feature>
<evidence type="ECO:0000256" key="10">
    <source>
        <dbReference type="ARBA" id="ARBA00023004"/>
    </source>
</evidence>
<dbReference type="EC" id="1.10.3.-" evidence="13"/>
<feature type="transmembrane region" description="Helical" evidence="12">
    <location>
        <begin position="268"/>
        <end position="287"/>
    </location>
</feature>
<dbReference type="GO" id="GO:0016491">
    <property type="term" value="F:oxidoreductase activity"/>
    <property type="evidence" value="ECO:0007669"/>
    <property type="project" value="UniProtKB-KW"/>
</dbReference>
<evidence type="ECO:0000256" key="5">
    <source>
        <dbReference type="ARBA" id="ARBA00022617"/>
    </source>
</evidence>
<dbReference type="PANTHER" id="PTHR43141">
    <property type="entry name" value="CYTOCHROME BD2 SUBUNIT II"/>
    <property type="match status" value="1"/>
</dbReference>
<dbReference type="InterPro" id="IPR003317">
    <property type="entry name" value="Cyt-d_oxidase_su2"/>
</dbReference>
<evidence type="ECO:0000256" key="11">
    <source>
        <dbReference type="ARBA" id="ARBA00023136"/>
    </source>
</evidence>
<feature type="transmembrane region" description="Helical" evidence="12">
    <location>
        <begin position="90"/>
        <end position="110"/>
    </location>
</feature>
<organism evidence="13 14">
    <name type="scientific">Kaistia dalseonensis</name>
    <dbReference type="NCBI Taxonomy" id="410840"/>
    <lineage>
        <taxon>Bacteria</taxon>
        <taxon>Pseudomonadati</taxon>
        <taxon>Pseudomonadota</taxon>
        <taxon>Alphaproteobacteria</taxon>
        <taxon>Hyphomicrobiales</taxon>
        <taxon>Kaistiaceae</taxon>
        <taxon>Kaistia</taxon>
    </lineage>
</organism>
<feature type="transmembrane region" description="Helical" evidence="12">
    <location>
        <begin position="13"/>
        <end position="44"/>
    </location>
</feature>
<keyword evidence="9 12" id="KW-1133">Transmembrane helix</keyword>
<keyword evidence="7" id="KW-0479">Metal-binding</keyword>
<comment type="caution">
    <text evidence="13">The sequence shown here is derived from an EMBL/GenBank/DDBJ whole genome shotgun (WGS) entry which is preliminary data.</text>
</comment>
<keyword evidence="14" id="KW-1185">Reference proteome</keyword>
<keyword evidence="5" id="KW-0349">Heme</keyword>
<reference evidence="13 14" key="1">
    <citation type="submission" date="2023-07" db="EMBL/GenBank/DDBJ databases">
        <title>Genomic Encyclopedia of Type Strains, Phase IV (KMG-IV): sequencing the most valuable type-strain genomes for metagenomic binning, comparative biology and taxonomic classification.</title>
        <authorList>
            <person name="Goeker M."/>
        </authorList>
    </citation>
    <scope>NUCLEOTIDE SEQUENCE [LARGE SCALE GENOMIC DNA]</scope>
    <source>
        <strain evidence="13 14">B6-8</strain>
    </source>
</reference>
<dbReference type="Proteomes" id="UP001241603">
    <property type="component" value="Unassembled WGS sequence"/>
</dbReference>
<feature type="transmembrane region" description="Helical" evidence="12">
    <location>
        <begin position="294"/>
        <end position="319"/>
    </location>
</feature>
<keyword evidence="13" id="KW-0560">Oxidoreductase</keyword>
<feature type="transmembrane region" description="Helical" evidence="12">
    <location>
        <begin position="207"/>
        <end position="228"/>
    </location>
</feature>
<evidence type="ECO:0000256" key="3">
    <source>
        <dbReference type="ARBA" id="ARBA00022448"/>
    </source>
</evidence>
<evidence type="ECO:0000256" key="4">
    <source>
        <dbReference type="ARBA" id="ARBA00022475"/>
    </source>
</evidence>
<keyword evidence="6 12" id="KW-0812">Transmembrane</keyword>
<dbReference type="NCBIfam" id="TIGR00203">
    <property type="entry name" value="cydB"/>
    <property type="match status" value="1"/>
</dbReference>
<protein>
    <submittedName>
        <fullName evidence="13">Cytochrome d ubiquinol oxidase subunit II</fullName>
        <ecNumber evidence="13">1.10.3.-</ecNumber>
    </submittedName>
</protein>
<keyword evidence="3" id="KW-0813">Transport</keyword>
<dbReference type="Pfam" id="PF02322">
    <property type="entry name" value="Cyt_bd_oxida_II"/>
    <property type="match status" value="1"/>
</dbReference>
<keyword evidence="8" id="KW-0249">Electron transport</keyword>
<feature type="transmembrane region" description="Helical" evidence="12">
    <location>
        <begin position="165"/>
        <end position="186"/>
    </location>
</feature>
<dbReference type="EMBL" id="JAUSVO010000001">
    <property type="protein sequence ID" value="MDQ0435995.1"/>
    <property type="molecule type" value="Genomic_DNA"/>
</dbReference>
<proteinExistence type="inferred from homology"/>
<evidence type="ECO:0000256" key="12">
    <source>
        <dbReference type="SAM" id="Phobius"/>
    </source>
</evidence>
<dbReference type="PANTHER" id="PTHR43141:SF5">
    <property type="entry name" value="CYTOCHROME BD-I UBIQUINOL OXIDASE SUBUNIT 2"/>
    <property type="match status" value="1"/>
</dbReference>
<evidence type="ECO:0000256" key="1">
    <source>
        <dbReference type="ARBA" id="ARBA00004651"/>
    </source>
</evidence>
<evidence type="ECO:0000313" key="13">
    <source>
        <dbReference type="EMBL" id="MDQ0435995.1"/>
    </source>
</evidence>
<sequence length="382" mass="41514">MNFIPLDYEALRLIWWLLLGILLIGYAIMDGFDLGVGALLPFVAKNDDERRIVINVVGPVWEGNQVWLILGGGAIFAAWPALYATSFSGFYLAMMVILIAIILRPVGFKYRSKIADPRWREIWDWALFIGGFIPALILGVAVGNVLRGVPFEFDDTLRVFYRGGFFGLLTPFALLAGLVSLCMLLTHGAAMLTLKTDGPIAERARTYGRITAIATIVLFALGGLWVAYALDGYVVTSVQDVLGPSNPLNKTVVAKTGAWLANYSAHPWMMIAPVLGFLGMLIAILGFSGRLAWITFLGSAIGILGIISTAGLSLFPFLLPSSLAPNASLTVWDASSSHLTLWIMLLATCVFLPIVLVYTAFVYRVMRGKVTTASLGKNPNAY</sequence>
<evidence type="ECO:0000256" key="7">
    <source>
        <dbReference type="ARBA" id="ARBA00022723"/>
    </source>
</evidence>
<accession>A0ABU0H110</accession>